<accession>S7UPM1</accession>
<evidence type="ECO:0000313" key="1">
    <source>
        <dbReference type="EMBL" id="EPR35974.1"/>
    </source>
</evidence>
<keyword evidence="2" id="KW-1185">Reference proteome</keyword>
<dbReference type="eggNOG" id="ENOG502Z9V9">
    <property type="taxonomic scope" value="Bacteria"/>
</dbReference>
<dbReference type="Proteomes" id="UP000014977">
    <property type="component" value="Unassembled WGS sequence"/>
</dbReference>
<gene>
    <name evidence="1" type="ORF">dsmv_0679</name>
</gene>
<name>S7UPM1_DESML</name>
<dbReference type="RefSeq" id="WP_020877790.1">
    <property type="nucleotide sequence ID" value="NZ_ATHJ01000105.1"/>
</dbReference>
<protein>
    <submittedName>
        <fullName evidence="1">Uncharacterized protein</fullName>
    </submittedName>
</protein>
<dbReference type="STRING" id="897.B2D07_16055"/>
<dbReference type="OrthoDB" id="1488714at2"/>
<organism evidence="1 2">
    <name type="scientific">Desulfococcus multivorans DSM 2059</name>
    <dbReference type="NCBI Taxonomy" id="1121405"/>
    <lineage>
        <taxon>Bacteria</taxon>
        <taxon>Pseudomonadati</taxon>
        <taxon>Thermodesulfobacteriota</taxon>
        <taxon>Desulfobacteria</taxon>
        <taxon>Desulfobacterales</taxon>
        <taxon>Desulfococcaceae</taxon>
        <taxon>Desulfococcus</taxon>
    </lineage>
</organism>
<proteinExistence type="predicted"/>
<reference evidence="1 2" key="1">
    <citation type="journal article" date="2013" name="Genome Announc.">
        <title>Draft genome sequences for three mercury-methylating, sulfate-reducing bacteria.</title>
        <authorList>
            <person name="Brown S.D."/>
            <person name="Hurt R.A.Jr."/>
            <person name="Gilmour C.C."/>
            <person name="Elias D.A."/>
        </authorList>
    </citation>
    <scope>NUCLEOTIDE SEQUENCE [LARGE SCALE GENOMIC DNA]</scope>
    <source>
        <strain evidence="1 2">DSM 2059</strain>
    </source>
</reference>
<dbReference type="EMBL" id="ATHJ01000105">
    <property type="protein sequence ID" value="EPR35974.1"/>
    <property type="molecule type" value="Genomic_DNA"/>
</dbReference>
<comment type="caution">
    <text evidence="1">The sequence shown here is derived from an EMBL/GenBank/DDBJ whole genome shotgun (WGS) entry which is preliminary data.</text>
</comment>
<dbReference type="AlphaFoldDB" id="S7UPM1"/>
<evidence type="ECO:0000313" key="2">
    <source>
        <dbReference type="Proteomes" id="UP000014977"/>
    </source>
</evidence>
<sequence>MLFLKPPYLIIEGVAVFPDHANERQFYYLPAMPRISTVFDPTVGPDGAQIPQISLIRFRDAPQNGGFLTFQVDLGIDRERLDTIAAEYKRITRLRDNPIPAPVILENGTVQLIILGETTPPPPAAGRPPAPPDDAARRFVLRINPPYAAKPALYGDNQAIFSVELDQDGVQLIETALFQGELMPVGVIYALDFFALRPAFTVKVSADWDRVQTHFEESFGFDYLFSSVEIDNVVDKLIEDRVIRIDVDSFLPEGEDAGSWVGRRDQAVNDFKDMVLESFFAPSIEPVKEEEDGWDKFTHTAERLSLLAATGGWGGVTKFSYKRIDYTRVDQKRINLTMNERVSVKRSIYPQANLRGLGQPIRDLITQGLVDPSRFLQSVTLNDPWFQKRQVKAHALVNFDNDSVEALNLTLKYGSEPKTLRLTRTEASGRQEWNSIIAGGMMQRDVAYQYRVLFKNVDTAERPGIIDSGTLTTQGDEFDLSPRGEGLYFIDEIQFGADLLPWERFPNVSIEVRYTDDQNDIHLAETFLLTRARPEATWKRFRLDAALDGYQVRIGYLAADHRDIHTGWQTTNQELFLIRDPRPTRRTVQVIPAVSWELASMVIVEMTYVDEANGVEERQTLSFFNTDQDRLPKTFTANLVDPENRLVGYTAAILLKDNRLINIPSSTTAASAIFIRTDMIGHRIVTVQPAQVNFAANGILRMEADLNFADDGAGLSFADSFTFWSPGETGFFEYDYTSAERNKYTCKARLVMANGLVRERDLGLLNGDRLILPAA</sequence>